<keyword evidence="5" id="KW-0627">Porphyrin biosynthesis</keyword>
<sequence>MSSLFPMFLKLDSRRCLVVGAGRIADGKAEGLLRAGADVTVIAPEANDSVRALAAAGRVTWHQREVQAGDTAGFFLVVAGTNVAAVNRAVVDEARAANILVNAVDDPPYCDFYYGSIVERGDLQIAISTAGESPALAQRLRKEIDAQLPANTGEWLAEVGKLRREVIEMEPAANDERKWILHQLAQRETCSKDDCPSRTMAREHAAEVTRK</sequence>
<accession>A0A5B9EAX2</accession>
<reference evidence="8 9" key="1">
    <citation type="submission" date="2019-08" db="EMBL/GenBank/DDBJ databases">
        <title>Complete genome sequence of Terriglobus albidus strain ORNL.</title>
        <authorList>
            <person name="Podar M."/>
        </authorList>
    </citation>
    <scope>NUCLEOTIDE SEQUENCE [LARGE SCALE GENOMIC DNA]</scope>
    <source>
        <strain evidence="8 9">ORNL</strain>
    </source>
</reference>
<gene>
    <name evidence="8" type="ORF">FTW19_12925</name>
</gene>
<protein>
    <recommendedName>
        <fullName evidence="2">precorrin-2 dehydrogenase</fullName>
        <ecNumber evidence="2">1.3.1.76</ecNumber>
    </recommendedName>
</protein>
<dbReference type="PANTHER" id="PTHR35330:SF1">
    <property type="entry name" value="SIROHEME BIOSYNTHESIS PROTEIN MET8"/>
    <property type="match status" value="1"/>
</dbReference>
<evidence type="ECO:0000313" key="8">
    <source>
        <dbReference type="EMBL" id="QEE28824.1"/>
    </source>
</evidence>
<evidence type="ECO:0000313" key="9">
    <source>
        <dbReference type="Proteomes" id="UP000321820"/>
    </source>
</evidence>
<dbReference type="SUPFAM" id="SSF51735">
    <property type="entry name" value="NAD(P)-binding Rossmann-fold domains"/>
    <property type="match status" value="1"/>
</dbReference>
<dbReference type="Pfam" id="PF13241">
    <property type="entry name" value="NAD_binding_7"/>
    <property type="match status" value="1"/>
</dbReference>
<dbReference type="OrthoDB" id="9773765at2"/>
<dbReference type="InterPro" id="IPR036291">
    <property type="entry name" value="NAD(P)-bd_dom_sf"/>
</dbReference>
<dbReference type="PANTHER" id="PTHR35330">
    <property type="entry name" value="SIROHEME BIOSYNTHESIS PROTEIN MET8"/>
    <property type="match status" value="1"/>
</dbReference>
<comment type="catalytic activity">
    <reaction evidence="6">
        <text>precorrin-2 + NAD(+) = sirohydrochlorin + NADH + 2 H(+)</text>
        <dbReference type="Rhea" id="RHEA:15613"/>
        <dbReference type="ChEBI" id="CHEBI:15378"/>
        <dbReference type="ChEBI" id="CHEBI:57540"/>
        <dbReference type="ChEBI" id="CHEBI:57945"/>
        <dbReference type="ChEBI" id="CHEBI:58351"/>
        <dbReference type="ChEBI" id="CHEBI:58827"/>
        <dbReference type="EC" id="1.3.1.76"/>
    </reaction>
</comment>
<dbReference type="Gene3D" id="3.40.50.720">
    <property type="entry name" value="NAD(P)-binding Rossmann-like Domain"/>
    <property type="match status" value="1"/>
</dbReference>
<dbReference type="Proteomes" id="UP000321820">
    <property type="component" value="Chromosome"/>
</dbReference>
<evidence type="ECO:0000259" key="7">
    <source>
        <dbReference type="Pfam" id="PF14824"/>
    </source>
</evidence>
<dbReference type="KEGG" id="talb:FTW19_12925"/>
<dbReference type="InterPro" id="IPR028281">
    <property type="entry name" value="Sirohaem_synthase_central"/>
</dbReference>
<evidence type="ECO:0000256" key="6">
    <source>
        <dbReference type="ARBA" id="ARBA00047561"/>
    </source>
</evidence>
<dbReference type="GO" id="GO:0004325">
    <property type="term" value="F:ferrochelatase activity"/>
    <property type="evidence" value="ECO:0007669"/>
    <property type="project" value="InterPro"/>
</dbReference>
<dbReference type="EMBL" id="CP042806">
    <property type="protein sequence ID" value="QEE28824.1"/>
    <property type="molecule type" value="Genomic_DNA"/>
</dbReference>
<dbReference type="Gene3D" id="3.30.160.110">
    <property type="entry name" value="Siroheme synthase, domain 2"/>
    <property type="match status" value="1"/>
</dbReference>
<organism evidence="8 9">
    <name type="scientific">Terriglobus albidus</name>
    <dbReference type="NCBI Taxonomy" id="1592106"/>
    <lineage>
        <taxon>Bacteria</taxon>
        <taxon>Pseudomonadati</taxon>
        <taxon>Acidobacteriota</taxon>
        <taxon>Terriglobia</taxon>
        <taxon>Terriglobales</taxon>
        <taxon>Acidobacteriaceae</taxon>
        <taxon>Terriglobus</taxon>
    </lineage>
</organism>
<dbReference type="InterPro" id="IPR006367">
    <property type="entry name" value="Sirohaem_synthase_N"/>
</dbReference>
<evidence type="ECO:0000256" key="3">
    <source>
        <dbReference type="ARBA" id="ARBA00023002"/>
    </source>
</evidence>
<keyword evidence="9" id="KW-1185">Reference proteome</keyword>
<name>A0A5B9EAX2_9BACT</name>
<dbReference type="RefSeq" id="WP_147648022.1">
    <property type="nucleotide sequence ID" value="NZ_CP042806.1"/>
</dbReference>
<feature type="domain" description="Siroheme synthase central" evidence="7">
    <location>
        <begin position="120"/>
        <end position="146"/>
    </location>
</feature>
<dbReference type="GO" id="GO:0019354">
    <property type="term" value="P:siroheme biosynthetic process"/>
    <property type="evidence" value="ECO:0007669"/>
    <property type="project" value="UniProtKB-UniPathway"/>
</dbReference>
<evidence type="ECO:0000256" key="5">
    <source>
        <dbReference type="ARBA" id="ARBA00023244"/>
    </source>
</evidence>
<dbReference type="AlphaFoldDB" id="A0A5B9EAX2"/>
<dbReference type="NCBIfam" id="TIGR01470">
    <property type="entry name" value="cysG_Nterm"/>
    <property type="match status" value="1"/>
</dbReference>
<proteinExistence type="predicted"/>
<evidence type="ECO:0000256" key="2">
    <source>
        <dbReference type="ARBA" id="ARBA00012400"/>
    </source>
</evidence>
<keyword evidence="4" id="KW-0520">NAD</keyword>
<dbReference type="SUPFAM" id="SSF75615">
    <property type="entry name" value="Siroheme synthase middle domains-like"/>
    <property type="match status" value="1"/>
</dbReference>
<evidence type="ECO:0000256" key="4">
    <source>
        <dbReference type="ARBA" id="ARBA00023027"/>
    </source>
</evidence>
<comment type="pathway">
    <text evidence="1">Porphyrin-containing compound metabolism; siroheme biosynthesis; sirohydrochlorin from precorrin-2: step 1/1.</text>
</comment>
<dbReference type="InterPro" id="IPR028161">
    <property type="entry name" value="Met8-like"/>
</dbReference>
<dbReference type="GO" id="GO:0043115">
    <property type="term" value="F:precorrin-2 dehydrogenase activity"/>
    <property type="evidence" value="ECO:0007669"/>
    <property type="project" value="UniProtKB-EC"/>
</dbReference>
<dbReference type="EC" id="1.3.1.76" evidence="2"/>
<dbReference type="Pfam" id="PF14824">
    <property type="entry name" value="Sirohm_synth_M"/>
    <property type="match status" value="1"/>
</dbReference>
<evidence type="ECO:0000256" key="1">
    <source>
        <dbReference type="ARBA" id="ARBA00005010"/>
    </source>
</evidence>
<dbReference type="UniPathway" id="UPA00262">
    <property type="reaction ID" value="UER00222"/>
</dbReference>
<keyword evidence="3" id="KW-0560">Oxidoreductase</keyword>